<gene>
    <name evidence="1" type="ORF">E2562_033516</name>
</gene>
<proteinExistence type="predicted"/>
<dbReference type="Proteomes" id="UP000479710">
    <property type="component" value="Unassembled WGS sequence"/>
</dbReference>
<dbReference type="EMBL" id="SPHZ02000004">
    <property type="protein sequence ID" value="KAF0922376.1"/>
    <property type="molecule type" value="Genomic_DNA"/>
</dbReference>
<accession>A0A6G1ECR2</accession>
<comment type="caution">
    <text evidence="1">The sequence shown here is derived from an EMBL/GenBank/DDBJ whole genome shotgun (WGS) entry which is preliminary data.</text>
</comment>
<name>A0A6G1ECR2_9ORYZ</name>
<evidence type="ECO:0000313" key="2">
    <source>
        <dbReference type="Proteomes" id="UP000479710"/>
    </source>
</evidence>
<sequence>MSSSPTGWGGSFGTGGIGAASYVKACRIQLTEASKSPKSKIPNPNAKLRMHHIHGDKNKNEVYNFKRNKLADLT</sequence>
<keyword evidence="2" id="KW-1185">Reference proteome</keyword>
<organism evidence="1 2">
    <name type="scientific">Oryza meyeriana var. granulata</name>
    <dbReference type="NCBI Taxonomy" id="110450"/>
    <lineage>
        <taxon>Eukaryota</taxon>
        <taxon>Viridiplantae</taxon>
        <taxon>Streptophyta</taxon>
        <taxon>Embryophyta</taxon>
        <taxon>Tracheophyta</taxon>
        <taxon>Spermatophyta</taxon>
        <taxon>Magnoliopsida</taxon>
        <taxon>Liliopsida</taxon>
        <taxon>Poales</taxon>
        <taxon>Poaceae</taxon>
        <taxon>BOP clade</taxon>
        <taxon>Oryzoideae</taxon>
        <taxon>Oryzeae</taxon>
        <taxon>Oryzinae</taxon>
        <taxon>Oryza</taxon>
        <taxon>Oryza meyeriana</taxon>
    </lineage>
</organism>
<reference evidence="1 2" key="1">
    <citation type="submission" date="2019-11" db="EMBL/GenBank/DDBJ databases">
        <title>Whole genome sequence of Oryza granulata.</title>
        <authorList>
            <person name="Li W."/>
        </authorList>
    </citation>
    <scope>NUCLEOTIDE SEQUENCE [LARGE SCALE GENOMIC DNA]</scope>
    <source>
        <strain evidence="2">cv. Menghai</strain>
        <tissue evidence="1">Leaf</tissue>
    </source>
</reference>
<dbReference type="AlphaFoldDB" id="A0A6G1ECR2"/>
<protein>
    <submittedName>
        <fullName evidence="1">Uncharacterized protein</fullName>
    </submittedName>
</protein>
<evidence type="ECO:0000313" key="1">
    <source>
        <dbReference type="EMBL" id="KAF0922376.1"/>
    </source>
</evidence>